<comment type="subcellular location">
    <subcellularLocation>
        <location evidence="1">Membrane</location>
        <topology evidence="1">Multi-pass membrane protein</topology>
    </subcellularLocation>
</comment>
<evidence type="ECO:0000256" key="7">
    <source>
        <dbReference type="ARBA" id="ARBA00022982"/>
    </source>
</evidence>
<dbReference type="PANTHER" id="PTHR22888">
    <property type="entry name" value="CYTOCHROME C OXIDASE, SUBUNIT II"/>
    <property type="match status" value="1"/>
</dbReference>
<evidence type="ECO:0000256" key="10">
    <source>
        <dbReference type="ARBA" id="ARBA00023136"/>
    </source>
</evidence>
<evidence type="ECO:0000313" key="16">
    <source>
        <dbReference type="EMBL" id="MBC9205422.1"/>
    </source>
</evidence>
<dbReference type="InterPro" id="IPR045187">
    <property type="entry name" value="CcO_II"/>
</dbReference>
<organism evidence="16 17">
    <name type="scientific">Teichococcus aerophilus</name>
    <dbReference type="NCBI Taxonomy" id="1224513"/>
    <lineage>
        <taxon>Bacteria</taxon>
        <taxon>Pseudomonadati</taxon>
        <taxon>Pseudomonadota</taxon>
        <taxon>Alphaproteobacteria</taxon>
        <taxon>Acetobacterales</taxon>
        <taxon>Roseomonadaceae</taxon>
        <taxon>Roseomonas</taxon>
    </lineage>
</organism>
<evidence type="ECO:0000256" key="4">
    <source>
        <dbReference type="ARBA" id="ARBA00022660"/>
    </source>
</evidence>
<evidence type="ECO:0000256" key="5">
    <source>
        <dbReference type="ARBA" id="ARBA00022692"/>
    </source>
</evidence>
<feature type="domain" description="Cytochrome oxidase subunit II copper A binding" evidence="15">
    <location>
        <begin position="119"/>
        <end position="233"/>
    </location>
</feature>
<accession>A0ABR7RGY2</accession>
<evidence type="ECO:0000256" key="9">
    <source>
        <dbReference type="ARBA" id="ARBA00023008"/>
    </source>
</evidence>
<keyword evidence="6" id="KW-0479">Metal-binding</keyword>
<dbReference type="InterPro" id="IPR014222">
    <property type="entry name" value="Cyt_c_oxidase_su2"/>
</dbReference>
<dbReference type="Gene3D" id="2.60.40.420">
    <property type="entry name" value="Cupredoxins - blue copper proteins"/>
    <property type="match status" value="1"/>
</dbReference>
<proteinExistence type="inferred from homology"/>
<feature type="transmembrane region" description="Helical" evidence="14">
    <location>
        <begin position="52"/>
        <end position="73"/>
    </location>
</feature>
<dbReference type="EMBL" id="JACTVA010000001">
    <property type="protein sequence ID" value="MBC9205422.1"/>
    <property type="molecule type" value="Genomic_DNA"/>
</dbReference>
<evidence type="ECO:0000259" key="15">
    <source>
        <dbReference type="PROSITE" id="PS50857"/>
    </source>
</evidence>
<dbReference type="CDD" id="cd04213">
    <property type="entry name" value="CuRO_CcO_Caa3_II"/>
    <property type="match status" value="1"/>
</dbReference>
<evidence type="ECO:0000256" key="12">
    <source>
        <dbReference type="ARBA" id="ARBA00031399"/>
    </source>
</evidence>
<evidence type="ECO:0000256" key="6">
    <source>
        <dbReference type="ARBA" id="ARBA00022723"/>
    </source>
</evidence>
<dbReference type="NCBIfam" id="TIGR02866">
    <property type="entry name" value="CoxB"/>
    <property type="match status" value="1"/>
</dbReference>
<evidence type="ECO:0000256" key="1">
    <source>
        <dbReference type="ARBA" id="ARBA00004141"/>
    </source>
</evidence>
<keyword evidence="3" id="KW-0813">Transport</keyword>
<keyword evidence="7" id="KW-0249">Electron transport</keyword>
<evidence type="ECO:0000256" key="8">
    <source>
        <dbReference type="ARBA" id="ARBA00022989"/>
    </source>
</evidence>
<keyword evidence="9" id="KW-0186">Copper</keyword>
<dbReference type="Pfam" id="PF00116">
    <property type="entry name" value="COX2"/>
    <property type="match status" value="1"/>
</dbReference>
<dbReference type="InterPro" id="IPR002429">
    <property type="entry name" value="CcO_II-like_C"/>
</dbReference>
<comment type="catalytic activity">
    <reaction evidence="13">
        <text>4 Fe(II)-[cytochrome c] + O2 + 8 H(+)(in) = 4 Fe(III)-[cytochrome c] + 2 H2O + 4 H(+)(out)</text>
        <dbReference type="Rhea" id="RHEA:11436"/>
        <dbReference type="Rhea" id="RHEA-COMP:10350"/>
        <dbReference type="Rhea" id="RHEA-COMP:14399"/>
        <dbReference type="ChEBI" id="CHEBI:15377"/>
        <dbReference type="ChEBI" id="CHEBI:15378"/>
        <dbReference type="ChEBI" id="CHEBI:15379"/>
        <dbReference type="ChEBI" id="CHEBI:29033"/>
        <dbReference type="ChEBI" id="CHEBI:29034"/>
        <dbReference type="EC" id="7.1.1.9"/>
    </reaction>
</comment>
<comment type="caution">
    <text evidence="16">The sequence shown here is derived from an EMBL/GenBank/DDBJ whole genome shotgun (WGS) entry which is preliminary data.</text>
</comment>
<gene>
    <name evidence="16" type="primary">coxB</name>
    <name evidence="16" type="ORF">IBL26_01135</name>
</gene>
<comment type="similarity">
    <text evidence="2">Belongs to the cytochrome c oxidase subunit 2 family.</text>
</comment>
<dbReference type="InterPro" id="IPR008972">
    <property type="entry name" value="Cupredoxin"/>
</dbReference>
<feature type="transmembrane region" description="Helical" evidence="14">
    <location>
        <begin position="85"/>
        <end position="109"/>
    </location>
</feature>
<evidence type="ECO:0000256" key="11">
    <source>
        <dbReference type="ARBA" id="ARBA00024688"/>
    </source>
</evidence>
<sequence>MFGTFGIQGHRPMLKWLRLTTTALAVGGCSGPLSTLDTAGSAAASIATLWWAMLAGAAILTVLVMTLLALAFRRRPTPAPGGTRLWIGGLGVAMPSTVLLVLLGFALALGEQTIARKAAGVVVVEASAHQWYWDFRHPGMAGEIVTRDVLHIPAGRPVDLRLEAHDVIHSFWVPRLAGKMDAIPGHVNVIRIDAKEPGRFEGQCAEFCGLGHAGHRFRVVAHDAAGWTAFQRGEQP</sequence>
<protein>
    <recommendedName>
        <fullName evidence="12">Cytochrome aa3 subunit 2</fullName>
    </recommendedName>
</protein>
<keyword evidence="5 14" id="KW-0812">Transmembrane</keyword>
<dbReference type="Proteomes" id="UP000626026">
    <property type="component" value="Unassembled WGS sequence"/>
</dbReference>
<keyword evidence="8 14" id="KW-1133">Transmembrane helix</keyword>
<reference evidence="16 17" key="1">
    <citation type="journal article" date="2013" name="Int. J. Syst. Evol. Microbiol.">
        <title>Roseomonas aerophila sp. nov., isolated from air.</title>
        <authorList>
            <person name="Kim S.J."/>
            <person name="Weon H.Y."/>
            <person name="Ahn J.H."/>
            <person name="Hong S.B."/>
            <person name="Seok S.J."/>
            <person name="Whang K.S."/>
            <person name="Kwon S.W."/>
        </authorList>
    </citation>
    <scope>NUCLEOTIDE SEQUENCE [LARGE SCALE GENOMIC DNA]</scope>
    <source>
        <strain evidence="16 17">NBRC 108923</strain>
    </source>
</reference>
<evidence type="ECO:0000256" key="13">
    <source>
        <dbReference type="ARBA" id="ARBA00047816"/>
    </source>
</evidence>
<dbReference type="SUPFAM" id="SSF49503">
    <property type="entry name" value="Cupredoxins"/>
    <property type="match status" value="1"/>
</dbReference>
<evidence type="ECO:0000256" key="3">
    <source>
        <dbReference type="ARBA" id="ARBA00022448"/>
    </source>
</evidence>
<evidence type="ECO:0000256" key="2">
    <source>
        <dbReference type="ARBA" id="ARBA00007866"/>
    </source>
</evidence>
<keyword evidence="4" id="KW-0679">Respiratory chain</keyword>
<keyword evidence="17" id="KW-1185">Reference proteome</keyword>
<dbReference type="PROSITE" id="PS50857">
    <property type="entry name" value="COX2_CUA"/>
    <property type="match status" value="1"/>
</dbReference>
<evidence type="ECO:0000313" key="17">
    <source>
        <dbReference type="Proteomes" id="UP000626026"/>
    </source>
</evidence>
<evidence type="ECO:0000256" key="14">
    <source>
        <dbReference type="SAM" id="Phobius"/>
    </source>
</evidence>
<dbReference type="InterPro" id="IPR034236">
    <property type="entry name" value="CuRO_CcO_Caa3_II"/>
</dbReference>
<name>A0ABR7RGY2_9PROT</name>
<keyword evidence="10 14" id="KW-0472">Membrane</keyword>
<comment type="function">
    <text evidence="11">Subunits I and II form the functional core of the enzyme complex. Electrons originating in cytochrome c are transferred via heme a and Cu(A) to the binuclear center formed by heme a3 and Cu(B).</text>
</comment>
<dbReference type="PANTHER" id="PTHR22888:SF9">
    <property type="entry name" value="CYTOCHROME C OXIDASE SUBUNIT 2"/>
    <property type="match status" value="1"/>
</dbReference>